<name>A0A8B8M7S9_ABRPR</name>
<dbReference type="KEGG" id="aprc:113871280"/>
<dbReference type="OrthoDB" id="653468at2759"/>
<dbReference type="GeneID" id="113871280"/>
<dbReference type="Proteomes" id="UP000694853">
    <property type="component" value="Unplaced"/>
</dbReference>
<feature type="compositionally biased region" description="Basic residues" evidence="1">
    <location>
        <begin position="1297"/>
        <end position="1309"/>
    </location>
</feature>
<feature type="region of interest" description="Disordered" evidence="1">
    <location>
        <begin position="1283"/>
        <end position="1309"/>
    </location>
</feature>
<sequence>MATEEKDKGYEGGAGGKFRKRPFRRTQTTPYDRPPTSLRNPNSNNGWLSKLVDPAHRLITYSAHSLFSSLFRKRLPPPPSIPSPGTEQEVRNNHQEEAAYVANNSSGKQQGPVVGSDAQTNCSDGGGLNELEKLLKQKTFTRSEIDHLTALMHSRTVDTPVREEEKRTEIIPSEPMLPSGRREEYSKTPAVANGFENHLVVTPHVTSSFPVENVGSPVEHAKAYMGSRPSKVSSSILGMQTSALREDPTLVKSENIPFKSPIMSIVPRATRHAAVHENGFVTRRSHGRTAIYNMARTPYARIYPTSTVKGDGLAVEGEPFSSSQSALHHDMLSGSKQGAVKRRSSVLDNDTASVGPIRRIRQKSNLLYSKESSLPLSSSSLSIPRSRMSIDTTQQPSSSIQKPVIPDDVEHSHMKYSEENVDDTIPSSNFTPLPSKSSEMASKILHQLDKLVSPKEKASELRLPPLGNDNSPTKLSPSMLRGQALRSMEMVDSSKLLDNIQGNKLDSPFGNLSASAHNQKLNSQSDKVENGSLKLVAPCDGFLPVVATTDATNPRNRVLSSAKCVDSSMIKSVSDPPQKKRVFHMSAHEDCVDLDDDAHPNGNACSFAPVEKEMTNSITVIEKTASGTKAIAQENPSSLPVARATQSAIDGKAHFGTTDVFRVGEKVDVSTSLTLSFPDPTSKPVMASVTAATQASFGLDKPASSNGSIANPPLFNFGNKVVSPAELMAIGAPSEEITKSGPVFGLEKDVSSKKHVADAPFVNFGSDKNVDKVSPMPFTALSSVHGESTFLKSSASSESKLGSSISSTIVAGATESMPKVCQSDNGDIDTKIDTGSSLRASELACSSASPSSLLTSPKSIFTFSQSSNQNCGLVSCPSCSSSPSLASNDFTGQNIFSNSSAATSSAAADSTGTNMATIAPATIGSSNSSSSTPVVASSSSTTSFFKFGSSLVASTSLPLSSSGSATVETKSRQDAHVGSLSSTAFGSSSAGSVIFGLSSSATTVNSQSQCSIIGSSGGSVLGAQTSFISGFATSSQTQSVPFGSSASSSSFGLTGNTAFSLGSSLFPSSSPATNTAFSSGSSLFPSSSSTTNGTNSGTLGFSTSASSSAANSVSSNSGTSSTLFGSSWQPSKSPFDSTFSSSSSSGFSFGTSTSSVASASSATLFSSTSSASTPQFSFTSAAASTSTQPPFESPNPVFTFTSAHANNYQISMEDSMAEDTVQATPPVTSIFGQQPVPVQSNFIFGPSTPSGASPYQFVSQQNIALQNPSSFQASSSLEFNAGGSFSLGTGGGDKAGRRILKVKHKQRKK</sequence>
<feature type="region of interest" description="Disordered" evidence="1">
    <location>
        <begin position="325"/>
        <end position="347"/>
    </location>
</feature>
<reference evidence="2" key="1">
    <citation type="journal article" date="2019" name="Toxins">
        <title>Detection of Abrin-Like and Prepropulchellin-Like Toxin Genes and Transcripts Using Whole Genome Sequencing and Full-Length Transcript Sequencing of Abrus precatorius.</title>
        <authorList>
            <person name="Hovde B.T."/>
            <person name="Daligault H.E."/>
            <person name="Hanschen E.R."/>
            <person name="Kunde Y.A."/>
            <person name="Johnson M.B."/>
            <person name="Starkenburg S.R."/>
            <person name="Johnson S.L."/>
        </authorList>
    </citation>
    <scope>NUCLEOTIDE SEQUENCE [LARGE SCALE GENOMIC DNA]</scope>
</reference>
<dbReference type="PANTHER" id="PTHR33416:SF20">
    <property type="entry name" value="NUCLEAR PORE COMPLEX PROTEIN NUP1"/>
    <property type="match status" value="1"/>
</dbReference>
<dbReference type="PANTHER" id="PTHR33416">
    <property type="entry name" value="NUCLEAR PORE COMPLEX PROTEIN NUP1"/>
    <property type="match status" value="1"/>
</dbReference>
<feature type="compositionally biased region" description="Basic and acidic residues" evidence="1">
    <location>
        <begin position="1"/>
        <end position="10"/>
    </location>
</feature>
<feature type="region of interest" description="Disordered" evidence="1">
    <location>
        <begin position="1"/>
        <end position="45"/>
    </location>
</feature>
<evidence type="ECO:0000313" key="3">
    <source>
        <dbReference type="RefSeq" id="XP_027364073.1"/>
    </source>
</evidence>
<gene>
    <name evidence="3" type="primary">LOC113871280</name>
</gene>
<reference evidence="3" key="2">
    <citation type="submission" date="2025-08" db="UniProtKB">
        <authorList>
            <consortium name="RefSeq"/>
        </authorList>
    </citation>
    <scope>IDENTIFICATION</scope>
    <source>
        <tissue evidence="3">Young leaves</tissue>
    </source>
</reference>
<protein>
    <submittedName>
        <fullName evidence="3">Nuclear pore complex protein NUP1-like isoform X1</fullName>
    </submittedName>
</protein>
<keyword evidence="2" id="KW-1185">Reference proteome</keyword>
<proteinExistence type="predicted"/>
<evidence type="ECO:0000313" key="2">
    <source>
        <dbReference type="Proteomes" id="UP000694853"/>
    </source>
</evidence>
<dbReference type="GO" id="GO:0016973">
    <property type="term" value="P:poly(A)+ mRNA export from nucleus"/>
    <property type="evidence" value="ECO:0007669"/>
    <property type="project" value="TreeGrafter"/>
</dbReference>
<evidence type="ECO:0000256" key="1">
    <source>
        <dbReference type="SAM" id="MobiDB-lite"/>
    </source>
</evidence>
<organism evidence="2 3">
    <name type="scientific">Abrus precatorius</name>
    <name type="common">Indian licorice</name>
    <name type="synonym">Glycine abrus</name>
    <dbReference type="NCBI Taxonomy" id="3816"/>
    <lineage>
        <taxon>Eukaryota</taxon>
        <taxon>Viridiplantae</taxon>
        <taxon>Streptophyta</taxon>
        <taxon>Embryophyta</taxon>
        <taxon>Tracheophyta</taxon>
        <taxon>Spermatophyta</taxon>
        <taxon>Magnoliopsida</taxon>
        <taxon>eudicotyledons</taxon>
        <taxon>Gunneridae</taxon>
        <taxon>Pentapetalae</taxon>
        <taxon>rosids</taxon>
        <taxon>fabids</taxon>
        <taxon>Fabales</taxon>
        <taxon>Fabaceae</taxon>
        <taxon>Papilionoideae</taxon>
        <taxon>50 kb inversion clade</taxon>
        <taxon>NPAAA clade</taxon>
        <taxon>indigoferoid/millettioid clade</taxon>
        <taxon>Abreae</taxon>
        <taxon>Abrus</taxon>
    </lineage>
</organism>
<accession>A0A8B8M7S9</accession>
<dbReference type="GO" id="GO:0071763">
    <property type="term" value="P:nuclear membrane organization"/>
    <property type="evidence" value="ECO:0007669"/>
    <property type="project" value="TreeGrafter"/>
</dbReference>
<dbReference type="RefSeq" id="XP_027364073.1">
    <property type="nucleotide sequence ID" value="XM_027508272.1"/>
</dbReference>
<dbReference type="GO" id="GO:0005635">
    <property type="term" value="C:nuclear envelope"/>
    <property type="evidence" value="ECO:0007669"/>
    <property type="project" value="TreeGrafter"/>
</dbReference>